<dbReference type="AlphaFoldDB" id="A0A3N6PGI4"/>
<feature type="transmembrane region" description="Helical" evidence="6">
    <location>
        <begin position="347"/>
        <end position="376"/>
    </location>
</feature>
<feature type="transmembrane region" description="Helical" evidence="6">
    <location>
        <begin position="7"/>
        <end position="31"/>
    </location>
</feature>
<dbReference type="PANTHER" id="PTHR43124:SF3">
    <property type="entry name" value="CHLORAMPHENICOL EFFLUX PUMP RV0191"/>
    <property type="match status" value="1"/>
</dbReference>
<evidence type="ECO:0000256" key="2">
    <source>
        <dbReference type="ARBA" id="ARBA00022475"/>
    </source>
</evidence>
<dbReference type="Pfam" id="PF07690">
    <property type="entry name" value="MFS_1"/>
    <property type="match status" value="1"/>
</dbReference>
<dbReference type="SUPFAM" id="SSF103473">
    <property type="entry name" value="MFS general substrate transporter"/>
    <property type="match status" value="1"/>
</dbReference>
<dbReference type="InterPro" id="IPR050189">
    <property type="entry name" value="MFS_Efflux_Transporters"/>
</dbReference>
<organism evidence="8 9">
    <name type="scientific">Natrarchaeobius chitinivorans</name>
    <dbReference type="NCBI Taxonomy" id="1679083"/>
    <lineage>
        <taxon>Archaea</taxon>
        <taxon>Methanobacteriati</taxon>
        <taxon>Methanobacteriota</taxon>
        <taxon>Stenosarchaea group</taxon>
        <taxon>Halobacteria</taxon>
        <taxon>Halobacteriales</taxon>
        <taxon>Natrialbaceae</taxon>
        <taxon>Natrarchaeobius</taxon>
    </lineage>
</organism>
<dbReference type="EMBL" id="REFZ01000009">
    <property type="protein sequence ID" value="RQG99399.1"/>
    <property type="molecule type" value="Genomic_DNA"/>
</dbReference>
<dbReference type="GO" id="GO:0022857">
    <property type="term" value="F:transmembrane transporter activity"/>
    <property type="evidence" value="ECO:0007669"/>
    <property type="project" value="InterPro"/>
</dbReference>
<dbReference type="InterPro" id="IPR036259">
    <property type="entry name" value="MFS_trans_sf"/>
</dbReference>
<dbReference type="PANTHER" id="PTHR43124">
    <property type="entry name" value="PURINE EFFLUX PUMP PBUE"/>
    <property type="match status" value="1"/>
</dbReference>
<feature type="transmembrane region" description="Helical" evidence="6">
    <location>
        <begin position="137"/>
        <end position="160"/>
    </location>
</feature>
<keyword evidence="4 6" id="KW-1133">Transmembrane helix</keyword>
<dbReference type="PROSITE" id="PS50850">
    <property type="entry name" value="MFS"/>
    <property type="match status" value="1"/>
</dbReference>
<protein>
    <submittedName>
        <fullName evidence="8">MFS transporter</fullName>
    </submittedName>
</protein>
<keyword evidence="3 6" id="KW-0812">Transmembrane</keyword>
<proteinExistence type="predicted"/>
<evidence type="ECO:0000256" key="5">
    <source>
        <dbReference type="ARBA" id="ARBA00023136"/>
    </source>
</evidence>
<comment type="subcellular location">
    <subcellularLocation>
        <location evidence="1">Cell membrane</location>
        <topology evidence="1">Multi-pass membrane protein</topology>
    </subcellularLocation>
</comment>
<evidence type="ECO:0000313" key="8">
    <source>
        <dbReference type="EMBL" id="RQG99399.1"/>
    </source>
</evidence>
<feature type="transmembrane region" description="Helical" evidence="6">
    <location>
        <begin position="75"/>
        <end position="93"/>
    </location>
</feature>
<feature type="transmembrane region" description="Helical" evidence="6">
    <location>
        <begin position="260"/>
        <end position="279"/>
    </location>
</feature>
<dbReference type="Proteomes" id="UP000281431">
    <property type="component" value="Unassembled WGS sequence"/>
</dbReference>
<keyword evidence="9" id="KW-1185">Reference proteome</keyword>
<feature type="transmembrane region" description="Helical" evidence="6">
    <location>
        <begin position="291"/>
        <end position="310"/>
    </location>
</feature>
<evidence type="ECO:0000256" key="4">
    <source>
        <dbReference type="ARBA" id="ARBA00022989"/>
    </source>
</evidence>
<feature type="transmembrane region" description="Helical" evidence="6">
    <location>
        <begin position="382"/>
        <end position="403"/>
    </location>
</feature>
<sequence>MKSPVAHVMLVLGTIGYVWLMFVWLLVPAFLGPISDELSLSNTQAGLLTGAISFVYIPFALWSGIITDRIGAPRAIGYGLALFGCAQLLRSFAHEFWSILLLTVLIGVGGTAITFGLPKLVSTLYPPERSGTMSSLYLVGMYAGTAAAFAIGRSIAGPLLGGWRPVFFYSGLAVLGFCAVWFLAFVWARRHVSAWRTADGRTDGRSAGGSSDVSSDLRRLLRHRGVLLLAVVGFSYLLLVHGLQNWLTVILQERGVTTEIAVWTTSLFVAAQLVGTLVLPPISDFKTSRRSAVFSCGVFASAGTFALLVVDDAVVPIAFAVFVAGFGLGGLATFVRSLPVEMEGVESTLVATAVGLVFMIGEVGGFVGPLLVGALADRTGSFTLSIFSLLIGSLVILAASAFLTHADHG</sequence>
<evidence type="ECO:0000313" key="9">
    <source>
        <dbReference type="Proteomes" id="UP000281431"/>
    </source>
</evidence>
<dbReference type="InterPro" id="IPR011701">
    <property type="entry name" value="MFS"/>
</dbReference>
<name>A0A3N6PGI4_NATCH</name>
<feature type="transmembrane region" description="Helical" evidence="6">
    <location>
        <begin position="226"/>
        <end position="248"/>
    </location>
</feature>
<dbReference type="GO" id="GO:0005886">
    <property type="term" value="C:plasma membrane"/>
    <property type="evidence" value="ECO:0007669"/>
    <property type="project" value="UniProtKB-SubCell"/>
</dbReference>
<evidence type="ECO:0000259" key="7">
    <source>
        <dbReference type="PROSITE" id="PS50850"/>
    </source>
</evidence>
<feature type="transmembrane region" description="Helical" evidence="6">
    <location>
        <begin position="316"/>
        <end position="335"/>
    </location>
</feature>
<dbReference type="InterPro" id="IPR020846">
    <property type="entry name" value="MFS_dom"/>
</dbReference>
<feature type="transmembrane region" description="Helical" evidence="6">
    <location>
        <begin position="43"/>
        <end position="63"/>
    </location>
</feature>
<keyword evidence="5 6" id="KW-0472">Membrane</keyword>
<reference evidence="8 9" key="1">
    <citation type="submission" date="2018-10" db="EMBL/GenBank/DDBJ databases">
        <title>Natrarchaeobius chitinivorans gen. nov., sp. nov., and Natrarchaeobius haloalkaliphilus sp. nov., alkaliphilic, chitin-utilizing haloarchaea from hypersaline alkaline lakes.</title>
        <authorList>
            <person name="Sorokin D.Y."/>
            <person name="Elcheninov A.G."/>
            <person name="Kostrikina N.A."/>
            <person name="Bale N.J."/>
            <person name="Sinninghe Damste J.S."/>
            <person name="Khijniak T.V."/>
            <person name="Kublanov I.V."/>
            <person name="Toshchakov S.V."/>
        </authorList>
    </citation>
    <scope>NUCLEOTIDE SEQUENCE [LARGE SCALE GENOMIC DNA]</scope>
    <source>
        <strain evidence="8 9">AArcht7</strain>
    </source>
</reference>
<feature type="transmembrane region" description="Helical" evidence="6">
    <location>
        <begin position="166"/>
        <end position="188"/>
    </location>
</feature>
<accession>A0A3N6PGI4</accession>
<evidence type="ECO:0000256" key="6">
    <source>
        <dbReference type="SAM" id="Phobius"/>
    </source>
</evidence>
<feature type="transmembrane region" description="Helical" evidence="6">
    <location>
        <begin position="99"/>
        <end position="117"/>
    </location>
</feature>
<feature type="domain" description="Major facilitator superfamily (MFS) profile" evidence="7">
    <location>
        <begin position="9"/>
        <end position="409"/>
    </location>
</feature>
<dbReference type="Gene3D" id="1.20.1250.20">
    <property type="entry name" value="MFS general substrate transporter like domains"/>
    <property type="match status" value="2"/>
</dbReference>
<comment type="caution">
    <text evidence="8">The sequence shown here is derived from an EMBL/GenBank/DDBJ whole genome shotgun (WGS) entry which is preliminary data.</text>
</comment>
<keyword evidence="2" id="KW-1003">Cell membrane</keyword>
<evidence type="ECO:0000256" key="3">
    <source>
        <dbReference type="ARBA" id="ARBA00022692"/>
    </source>
</evidence>
<gene>
    <name evidence="8" type="ORF">EA472_14335</name>
</gene>
<evidence type="ECO:0000256" key="1">
    <source>
        <dbReference type="ARBA" id="ARBA00004651"/>
    </source>
</evidence>